<dbReference type="GO" id="GO:0016787">
    <property type="term" value="F:hydrolase activity"/>
    <property type="evidence" value="ECO:0007669"/>
    <property type="project" value="UniProtKB-KW"/>
</dbReference>
<comment type="caution">
    <text evidence="2">The sequence shown here is derived from an EMBL/GenBank/DDBJ whole genome shotgun (WGS) entry which is preliminary data.</text>
</comment>
<accession>A0A420ET35</accession>
<protein>
    <submittedName>
        <fullName evidence="2">MBL fold metallo-hydrolase</fullName>
    </submittedName>
</protein>
<dbReference type="Proteomes" id="UP000285744">
    <property type="component" value="Unassembled WGS sequence"/>
</dbReference>
<name>A0A420ET35_9ACTN</name>
<organism evidence="2 3">
    <name type="scientific">Micromonospora globbae</name>
    <dbReference type="NCBI Taxonomy" id="1894969"/>
    <lineage>
        <taxon>Bacteria</taxon>
        <taxon>Bacillati</taxon>
        <taxon>Actinomycetota</taxon>
        <taxon>Actinomycetes</taxon>
        <taxon>Micromonosporales</taxon>
        <taxon>Micromonosporaceae</taxon>
        <taxon>Micromonospora</taxon>
    </lineage>
</organism>
<dbReference type="InterPro" id="IPR036866">
    <property type="entry name" value="RibonucZ/Hydroxyglut_hydro"/>
</dbReference>
<dbReference type="Pfam" id="PF00753">
    <property type="entry name" value="Lactamase_B"/>
    <property type="match status" value="1"/>
</dbReference>
<dbReference type="CDD" id="cd16282">
    <property type="entry name" value="metallo-hydrolase-like_MBL-fold"/>
    <property type="match status" value="1"/>
</dbReference>
<feature type="domain" description="Metallo-beta-lactamase" evidence="1">
    <location>
        <begin position="21"/>
        <end position="214"/>
    </location>
</feature>
<dbReference type="InterPro" id="IPR001279">
    <property type="entry name" value="Metallo-B-lactamas"/>
</dbReference>
<dbReference type="PANTHER" id="PTHR42951">
    <property type="entry name" value="METALLO-BETA-LACTAMASE DOMAIN-CONTAINING"/>
    <property type="match status" value="1"/>
</dbReference>
<proteinExistence type="predicted"/>
<dbReference type="AlphaFoldDB" id="A0A420ET35"/>
<dbReference type="OrthoDB" id="420651at2"/>
<dbReference type="RefSeq" id="WP_120331837.1">
    <property type="nucleotide sequence ID" value="NZ_RAQQ01000032.1"/>
</dbReference>
<sequence>MTPRFVEVTDRVYVLTEPLLDVNVTLVVGDSAALLVDTLSTAGQAAELAAAARAVTAAPWTIVNTHHHFDHCFGNAVLAADPPRPVHAHERVTAALRDHPDRLRREAYAEVVAHWPALAPGLAATALLAPTHSVRTEAVLDVGGRRVLLRHPGPGHTDGDLVVHVPDADVLVAGDLVEQSGPPDFSDAHPLSWPDAVADLLRLTTPATVVVPGHGRPVDAGFVRAQHARLAELAALIRAGHRDGVAPDRLAADAPFGPRTARTAIRRGYAELDAT</sequence>
<evidence type="ECO:0000313" key="3">
    <source>
        <dbReference type="Proteomes" id="UP000285744"/>
    </source>
</evidence>
<dbReference type="SMART" id="SM00849">
    <property type="entry name" value="Lactamase_B"/>
    <property type="match status" value="1"/>
</dbReference>
<keyword evidence="2" id="KW-0378">Hydrolase</keyword>
<dbReference type="PANTHER" id="PTHR42951:SF4">
    <property type="entry name" value="ACYL-COENZYME A THIOESTERASE MBLAC2"/>
    <property type="match status" value="1"/>
</dbReference>
<dbReference type="EMBL" id="RAQQ01000032">
    <property type="protein sequence ID" value="RKF23831.1"/>
    <property type="molecule type" value="Genomic_DNA"/>
</dbReference>
<evidence type="ECO:0000259" key="1">
    <source>
        <dbReference type="SMART" id="SM00849"/>
    </source>
</evidence>
<gene>
    <name evidence="2" type="ORF">D7I43_29390</name>
</gene>
<evidence type="ECO:0000313" key="2">
    <source>
        <dbReference type="EMBL" id="RKF23831.1"/>
    </source>
</evidence>
<dbReference type="InterPro" id="IPR050855">
    <property type="entry name" value="NDM-1-like"/>
</dbReference>
<dbReference type="SUPFAM" id="SSF56281">
    <property type="entry name" value="Metallo-hydrolase/oxidoreductase"/>
    <property type="match status" value="1"/>
</dbReference>
<dbReference type="Gene3D" id="3.60.15.10">
    <property type="entry name" value="Ribonuclease Z/Hydroxyacylglutathione hydrolase-like"/>
    <property type="match status" value="1"/>
</dbReference>
<reference evidence="2 3" key="1">
    <citation type="journal article" date="2018" name="Int. J. Syst. Evol. Microbiol.">
        <title>Micromonospora globbae sp. nov., an endophytic actinomycete isolated from roots of Globba winitii C. H. Wright.</title>
        <authorList>
            <person name="Kuncharoen N."/>
            <person name="Pittayakhajonwut P."/>
            <person name="Tanasupawat S."/>
        </authorList>
    </citation>
    <scope>NUCLEOTIDE SEQUENCE [LARGE SCALE GENOMIC DNA]</scope>
    <source>
        <strain evidence="2 3">WPS1-2</strain>
    </source>
</reference>